<dbReference type="PANTHER" id="PTHR48090">
    <property type="entry name" value="UNDECAPRENYL-PHOSPHATE 4-DEOXY-4-FORMAMIDO-L-ARABINOSE TRANSFERASE-RELATED"/>
    <property type="match status" value="1"/>
</dbReference>
<sequence>MSATANPEKSGNINRPPLVTVITPLWNENDAIPALVAALRRLFQDTSADWEWLAVDDGSSDDTAARVRGEMRGMARARLVCLTRNFGQQAAYRAGLDHAAGDAVVFLDADLQDPPEVIPEMLARWREGARLVVGRRRSRPERGVRGLLLRGFHVVFGRLTNNVMPHDSGTFGLMDRLVVEELKRLPERNLFLPALRCWLGYKQAEVWYDRHERAGAPKQTYAKLFNYAWNGITSFSEIPLRFISWLGVTLCVFATLCAALIFAQRVGQWFGWWTDRLVVGFTTQTIGIFFLGGVQLLCIGIVGEYLARIYREIKGRPHYLVERVEEAHDRDVLKHE</sequence>
<evidence type="ECO:0000256" key="7">
    <source>
        <dbReference type="ARBA" id="ARBA00023136"/>
    </source>
</evidence>
<keyword evidence="4 8" id="KW-0812">Transmembrane</keyword>
<feature type="transmembrane region" description="Helical" evidence="8">
    <location>
        <begin position="242"/>
        <end position="266"/>
    </location>
</feature>
<evidence type="ECO:0000256" key="8">
    <source>
        <dbReference type="SAM" id="Phobius"/>
    </source>
</evidence>
<dbReference type="InterPro" id="IPR001173">
    <property type="entry name" value="Glyco_trans_2-like"/>
</dbReference>
<keyword evidence="3" id="KW-0808">Transferase</keyword>
<keyword evidence="11" id="KW-1185">Reference proteome</keyword>
<evidence type="ECO:0000256" key="1">
    <source>
        <dbReference type="ARBA" id="ARBA00022475"/>
    </source>
</evidence>
<accession>A0A178IGE2</accession>
<keyword evidence="1" id="KW-1003">Cell membrane</keyword>
<evidence type="ECO:0000256" key="4">
    <source>
        <dbReference type="ARBA" id="ARBA00022692"/>
    </source>
</evidence>
<dbReference type="InterPro" id="IPR029044">
    <property type="entry name" value="Nucleotide-diphossugar_trans"/>
</dbReference>
<dbReference type="AlphaFoldDB" id="A0A178IGE2"/>
<feature type="domain" description="Glycosyltransferase 2-like" evidence="9">
    <location>
        <begin position="20"/>
        <end position="182"/>
    </location>
</feature>
<organism evidence="10 11">
    <name type="scientific">Termitidicoccus mucosus</name>
    <dbReference type="NCBI Taxonomy" id="1184151"/>
    <lineage>
        <taxon>Bacteria</taxon>
        <taxon>Pseudomonadati</taxon>
        <taxon>Verrucomicrobiota</taxon>
        <taxon>Opitutia</taxon>
        <taxon>Opitutales</taxon>
        <taxon>Opitutaceae</taxon>
        <taxon>Termitidicoccus</taxon>
    </lineage>
</organism>
<evidence type="ECO:0000259" key="9">
    <source>
        <dbReference type="Pfam" id="PF00535"/>
    </source>
</evidence>
<evidence type="ECO:0000313" key="11">
    <source>
        <dbReference type="Proteomes" id="UP000078486"/>
    </source>
</evidence>
<dbReference type="SUPFAM" id="SSF53448">
    <property type="entry name" value="Nucleotide-diphospho-sugar transferases"/>
    <property type="match status" value="1"/>
</dbReference>
<dbReference type="GO" id="GO:0009103">
    <property type="term" value="P:lipopolysaccharide biosynthetic process"/>
    <property type="evidence" value="ECO:0007669"/>
    <property type="project" value="UniProtKB-KW"/>
</dbReference>
<dbReference type="CDD" id="cd04187">
    <property type="entry name" value="DPM1_like_bac"/>
    <property type="match status" value="1"/>
</dbReference>
<comment type="caution">
    <text evidence="10">The sequence shown here is derived from an EMBL/GenBank/DDBJ whole genome shotgun (WGS) entry which is preliminary data.</text>
</comment>
<evidence type="ECO:0000313" key="10">
    <source>
        <dbReference type="EMBL" id="OAM89070.1"/>
    </source>
</evidence>
<dbReference type="Proteomes" id="UP000078486">
    <property type="component" value="Unassembled WGS sequence"/>
</dbReference>
<feature type="transmembrane region" description="Helical" evidence="8">
    <location>
        <begin position="286"/>
        <end position="307"/>
    </location>
</feature>
<protein>
    <recommendedName>
        <fullName evidence="9">Glycosyltransferase 2-like domain-containing protein</fullName>
    </recommendedName>
</protein>
<dbReference type="EMBL" id="LRRQ01000106">
    <property type="protein sequence ID" value="OAM89070.1"/>
    <property type="molecule type" value="Genomic_DNA"/>
</dbReference>
<dbReference type="STRING" id="1184151.AW736_14830"/>
<dbReference type="RefSeq" id="WP_068770946.1">
    <property type="nucleotide sequence ID" value="NZ_CP109796.1"/>
</dbReference>
<proteinExistence type="predicted"/>
<keyword evidence="7 8" id="KW-0472">Membrane</keyword>
<evidence type="ECO:0000256" key="5">
    <source>
        <dbReference type="ARBA" id="ARBA00022985"/>
    </source>
</evidence>
<dbReference type="PANTHER" id="PTHR48090:SF3">
    <property type="entry name" value="UNDECAPRENYL-PHOSPHATE 4-DEOXY-4-FORMAMIDO-L-ARABINOSE TRANSFERASE"/>
    <property type="match status" value="1"/>
</dbReference>
<keyword evidence="2" id="KW-0328">Glycosyltransferase</keyword>
<gene>
    <name evidence="10" type="ORF">AW736_14830</name>
</gene>
<name>A0A178IGE2_9BACT</name>
<keyword evidence="6 8" id="KW-1133">Transmembrane helix</keyword>
<dbReference type="Gene3D" id="3.90.550.10">
    <property type="entry name" value="Spore Coat Polysaccharide Biosynthesis Protein SpsA, Chain A"/>
    <property type="match status" value="1"/>
</dbReference>
<dbReference type="Pfam" id="PF00535">
    <property type="entry name" value="Glycos_transf_2"/>
    <property type="match status" value="1"/>
</dbReference>
<dbReference type="InterPro" id="IPR050256">
    <property type="entry name" value="Glycosyltransferase_2"/>
</dbReference>
<reference evidence="10 11" key="1">
    <citation type="submission" date="2016-01" db="EMBL/GenBank/DDBJ databases">
        <title>High potential of lignocellulose degradation of a new Verrucomicrobia species.</title>
        <authorList>
            <person name="Wang Y."/>
            <person name="Shi Y."/>
            <person name="Qiu Z."/>
            <person name="Liu S."/>
            <person name="Yang H."/>
        </authorList>
    </citation>
    <scope>NUCLEOTIDE SEQUENCE [LARGE SCALE GENOMIC DNA]</scope>
    <source>
        <strain evidence="10 11">TSB47</strain>
    </source>
</reference>
<dbReference type="GO" id="GO:0005886">
    <property type="term" value="C:plasma membrane"/>
    <property type="evidence" value="ECO:0007669"/>
    <property type="project" value="TreeGrafter"/>
</dbReference>
<evidence type="ECO:0000256" key="3">
    <source>
        <dbReference type="ARBA" id="ARBA00022679"/>
    </source>
</evidence>
<dbReference type="OrthoDB" id="9807778at2"/>
<dbReference type="GO" id="GO:0016757">
    <property type="term" value="F:glycosyltransferase activity"/>
    <property type="evidence" value="ECO:0007669"/>
    <property type="project" value="UniProtKB-KW"/>
</dbReference>
<keyword evidence="5" id="KW-0448">Lipopolysaccharide biosynthesis</keyword>
<evidence type="ECO:0000256" key="2">
    <source>
        <dbReference type="ARBA" id="ARBA00022676"/>
    </source>
</evidence>
<evidence type="ECO:0000256" key="6">
    <source>
        <dbReference type="ARBA" id="ARBA00022989"/>
    </source>
</evidence>